<sequence length="135" mass="14907">MGPRIPPSINYRNNHHCNGHNNDNSHLLLCQWTPLSPAATTSSSEDPPKHIIRYTPIPVKSLTVMLSGFGIRSSVTSFEKWRLGFNLLDTLFNVGVKQESVSPAGFKLVPFGFGFMLKKASTVSLTLLAKANRIK</sequence>
<evidence type="ECO:0000313" key="1">
    <source>
        <dbReference type="EMBL" id="VFU49757.1"/>
    </source>
</evidence>
<name>A0A6N2MA73_SALVM</name>
<organism evidence="1">
    <name type="scientific">Salix viminalis</name>
    <name type="common">Common osier</name>
    <name type="synonym">Basket willow</name>
    <dbReference type="NCBI Taxonomy" id="40686"/>
    <lineage>
        <taxon>Eukaryota</taxon>
        <taxon>Viridiplantae</taxon>
        <taxon>Streptophyta</taxon>
        <taxon>Embryophyta</taxon>
        <taxon>Tracheophyta</taxon>
        <taxon>Spermatophyta</taxon>
        <taxon>Magnoliopsida</taxon>
        <taxon>eudicotyledons</taxon>
        <taxon>Gunneridae</taxon>
        <taxon>Pentapetalae</taxon>
        <taxon>rosids</taxon>
        <taxon>fabids</taxon>
        <taxon>Malpighiales</taxon>
        <taxon>Salicaceae</taxon>
        <taxon>Saliceae</taxon>
        <taxon>Salix</taxon>
    </lineage>
</organism>
<gene>
    <name evidence="1" type="ORF">SVIM_LOCUS328712</name>
</gene>
<accession>A0A6N2MA73</accession>
<dbReference type="EMBL" id="CAADRP010001708">
    <property type="protein sequence ID" value="VFU49757.1"/>
    <property type="molecule type" value="Genomic_DNA"/>
</dbReference>
<reference evidence="1" key="1">
    <citation type="submission" date="2019-03" db="EMBL/GenBank/DDBJ databases">
        <authorList>
            <person name="Mank J."/>
            <person name="Almeida P."/>
        </authorList>
    </citation>
    <scope>NUCLEOTIDE SEQUENCE</scope>
    <source>
        <strain evidence="1">78183</strain>
    </source>
</reference>
<protein>
    <submittedName>
        <fullName evidence="1">Uncharacterized protein</fullName>
    </submittedName>
</protein>
<dbReference type="AlphaFoldDB" id="A0A6N2MA73"/>
<proteinExistence type="predicted"/>